<dbReference type="AlphaFoldDB" id="A0A3D9ULP5"/>
<accession>A0A3D9ULP5</accession>
<name>A0A3D9ULP5_9MICO</name>
<sequence length="239" mass="25104">MTERRRHCQRSAVAGAALFALFAVSYLVAVRSAQGQRLDSATNSLLHNHIRPPIDTVLGEIARDVGPVFGLVVVAPLALVAAARRRWGALVATTIVAMAPVIAWLLRRSGPDRPDFGISLPSNNTYPSTHAALIASACVATVFLWPSRPPQVVLVVAAGVAGLGALGNVVSYAHLPSDVLGSLLLVAGTTAIAMAISGWRRPVIVDSANAPHETPSSVGGEEDGERGSDARRWSTEDER</sequence>
<feature type="region of interest" description="Disordered" evidence="1">
    <location>
        <begin position="208"/>
        <end position="239"/>
    </location>
</feature>
<feature type="transmembrane region" description="Helical" evidence="2">
    <location>
        <begin position="89"/>
        <end position="106"/>
    </location>
</feature>
<dbReference type="EMBL" id="QTUA01000001">
    <property type="protein sequence ID" value="REF30368.1"/>
    <property type="molecule type" value="Genomic_DNA"/>
</dbReference>
<dbReference type="SUPFAM" id="SSF48317">
    <property type="entry name" value="Acid phosphatase/Vanadium-dependent haloperoxidase"/>
    <property type="match status" value="1"/>
</dbReference>
<evidence type="ECO:0000313" key="4">
    <source>
        <dbReference type="EMBL" id="REF30368.1"/>
    </source>
</evidence>
<gene>
    <name evidence="4" type="ORF">DFJ65_1374</name>
</gene>
<reference evidence="4 5" key="1">
    <citation type="submission" date="2018-08" db="EMBL/GenBank/DDBJ databases">
        <title>Sequencing the genomes of 1000 actinobacteria strains.</title>
        <authorList>
            <person name="Klenk H.-P."/>
        </authorList>
    </citation>
    <scope>NUCLEOTIDE SEQUENCE [LARGE SCALE GENOMIC DNA]</scope>
    <source>
        <strain evidence="4 5">DSM 22967</strain>
    </source>
</reference>
<proteinExistence type="predicted"/>
<dbReference type="InterPro" id="IPR000326">
    <property type="entry name" value="PAP2/HPO"/>
</dbReference>
<dbReference type="InterPro" id="IPR036938">
    <property type="entry name" value="PAP2/HPO_sf"/>
</dbReference>
<dbReference type="Proteomes" id="UP000256253">
    <property type="component" value="Unassembled WGS sequence"/>
</dbReference>
<feature type="transmembrane region" description="Helical" evidence="2">
    <location>
        <begin position="126"/>
        <end position="145"/>
    </location>
</feature>
<organism evidence="4 5">
    <name type="scientific">Calidifontibacter indicus</name>
    <dbReference type="NCBI Taxonomy" id="419650"/>
    <lineage>
        <taxon>Bacteria</taxon>
        <taxon>Bacillati</taxon>
        <taxon>Actinomycetota</taxon>
        <taxon>Actinomycetes</taxon>
        <taxon>Micrococcales</taxon>
        <taxon>Dermacoccaceae</taxon>
        <taxon>Calidifontibacter</taxon>
    </lineage>
</organism>
<keyword evidence="5" id="KW-1185">Reference proteome</keyword>
<feature type="transmembrane region" description="Helical" evidence="2">
    <location>
        <begin position="152"/>
        <end position="173"/>
    </location>
</feature>
<keyword evidence="2" id="KW-0812">Transmembrane</keyword>
<dbReference type="CDD" id="cd01610">
    <property type="entry name" value="PAP2_like"/>
    <property type="match status" value="1"/>
</dbReference>
<evidence type="ECO:0000256" key="1">
    <source>
        <dbReference type="SAM" id="MobiDB-lite"/>
    </source>
</evidence>
<feature type="domain" description="Phosphatidic acid phosphatase type 2/haloperoxidase" evidence="3">
    <location>
        <begin position="107"/>
        <end position="200"/>
    </location>
</feature>
<comment type="caution">
    <text evidence="4">The sequence shown here is derived from an EMBL/GenBank/DDBJ whole genome shotgun (WGS) entry which is preliminary data.</text>
</comment>
<feature type="transmembrane region" description="Helical" evidence="2">
    <location>
        <begin position="65"/>
        <end position="82"/>
    </location>
</feature>
<evidence type="ECO:0000256" key="2">
    <source>
        <dbReference type="SAM" id="Phobius"/>
    </source>
</evidence>
<feature type="transmembrane region" description="Helical" evidence="2">
    <location>
        <begin position="179"/>
        <end position="199"/>
    </location>
</feature>
<evidence type="ECO:0000259" key="3">
    <source>
        <dbReference type="Pfam" id="PF01569"/>
    </source>
</evidence>
<dbReference type="Pfam" id="PF01569">
    <property type="entry name" value="PAP2"/>
    <property type="match status" value="1"/>
</dbReference>
<feature type="compositionally biased region" description="Basic and acidic residues" evidence="1">
    <location>
        <begin position="225"/>
        <end position="239"/>
    </location>
</feature>
<keyword evidence="2" id="KW-0472">Membrane</keyword>
<dbReference type="Gene3D" id="1.20.144.10">
    <property type="entry name" value="Phosphatidic acid phosphatase type 2/haloperoxidase"/>
    <property type="match status" value="1"/>
</dbReference>
<evidence type="ECO:0000313" key="5">
    <source>
        <dbReference type="Proteomes" id="UP000256253"/>
    </source>
</evidence>
<keyword evidence="2" id="KW-1133">Transmembrane helix</keyword>
<protein>
    <submittedName>
        <fullName evidence="4">Membrane-associated phospholipid phosphatase</fullName>
    </submittedName>
</protein>